<keyword evidence="2" id="KW-1185">Reference proteome</keyword>
<dbReference type="Proteomes" id="UP000276133">
    <property type="component" value="Unassembled WGS sequence"/>
</dbReference>
<organism evidence="1 2">
    <name type="scientific">Brachionus plicatilis</name>
    <name type="common">Marine rotifer</name>
    <name type="synonym">Brachionus muelleri</name>
    <dbReference type="NCBI Taxonomy" id="10195"/>
    <lineage>
        <taxon>Eukaryota</taxon>
        <taxon>Metazoa</taxon>
        <taxon>Spiralia</taxon>
        <taxon>Gnathifera</taxon>
        <taxon>Rotifera</taxon>
        <taxon>Eurotatoria</taxon>
        <taxon>Monogononta</taxon>
        <taxon>Pseudotrocha</taxon>
        <taxon>Ploima</taxon>
        <taxon>Brachionidae</taxon>
        <taxon>Brachionus</taxon>
    </lineage>
</organism>
<name>A0A3M7S4G5_BRAPC</name>
<accession>A0A3M7S4G5</accession>
<evidence type="ECO:0000313" key="2">
    <source>
        <dbReference type="Proteomes" id="UP000276133"/>
    </source>
</evidence>
<comment type="caution">
    <text evidence="1">The sequence shown here is derived from an EMBL/GenBank/DDBJ whole genome shotgun (WGS) entry which is preliminary data.</text>
</comment>
<reference evidence="1 2" key="1">
    <citation type="journal article" date="2018" name="Sci. Rep.">
        <title>Genomic signatures of local adaptation to the degree of environmental predictability in rotifers.</title>
        <authorList>
            <person name="Franch-Gras L."/>
            <person name="Hahn C."/>
            <person name="Garcia-Roger E.M."/>
            <person name="Carmona M.J."/>
            <person name="Serra M."/>
            <person name="Gomez A."/>
        </authorList>
    </citation>
    <scope>NUCLEOTIDE SEQUENCE [LARGE SCALE GENOMIC DNA]</scope>
    <source>
        <strain evidence="1">HYR1</strain>
    </source>
</reference>
<sequence>MISYAQILFFKNLVFSFYQNLFITGTEREVSNHSKLPGQAQCTSKIKIVKINNILIAFDFP</sequence>
<evidence type="ECO:0000313" key="1">
    <source>
        <dbReference type="EMBL" id="RNA30520.1"/>
    </source>
</evidence>
<dbReference type="AlphaFoldDB" id="A0A3M7S4G5"/>
<proteinExistence type="predicted"/>
<protein>
    <submittedName>
        <fullName evidence="1">Uncharacterized protein</fullName>
    </submittedName>
</protein>
<dbReference type="EMBL" id="REGN01002080">
    <property type="protein sequence ID" value="RNA30520.1"/>
    <property type="molecule type" value="Genomic_DNA"/>
</dbReference>
<gene>
    <name evidence="1" type="ORF">BpHYR1_029220</name>
</gene>